<evidence type="ECO:0000313" key="2">
    <source>
        <dbReference type="Proteomes" id="UP000814140"/>
    </source>
</evidence>
<evidence type="ECO:0000313" key="1">
    <source>
        <dbReference type="EMBL" id="KAI0061521.1"/>
    </source>
</evidence>
<accession>A0ACB8T0L1</accession>
<dbReference type="Proteomes" id="UP000814140">
    <property type="component" value="Unassembled WGS sequence"/>
</dbReference>
<gene>
    <name evidence="1" type="ORF">BV25DRAFT_1916876</name>
</gene>
<organism evidence="1 2">
    <name type="scientific">Artomyces pyxidatus</name>
    <dbReference type="NCBI Taxonomy" id="48021"/>
    <lineage>
        <taxon>Eukaryota</taxon>
        <taxon>Fungi</taxon>
        <taxon>Dikarya</taxon>
        <taxon>Basidiomycota</taxon>
        <taxon>Agaricomycotina</taxon>
        <taxon>Agaricomycetes</taxon>
        <taxon>Russulales</taxon>
        <taxon>Auriscalpiaceae</taxon>
        <taxon>Artomyces</taxon>
    </lineage>
</organism>
<keyword evidence="2" id="KW-1185">Reference proteome</keyword>
<reference evidence="1" key="1">
    <citation type="submission" date="2021-03" db="EMBL/GenBank/DDBJ databases">
        <authorList>
            <consortium name="DOE Joint Genome Institute"/>
            <person name="Ahrendt S."/>
            <person name="Looney B.P."/>
            <person name="Miyauchi S."/>
            <person name="Morin E."/>
            <person name="Drula E."/>
            <person name="Courty P.E."/>
            <person name="Chicoki N."/>
            <person name="Fauchery L."/>
            <person name="Kohler A."/>
            <person name="Kuo A."/>
            <person name="Labutti K."/>
            <person name="Pangilinan J."/>
            <person name="Lipzen A."/>
            <person name="Riley R."/>
            <person name="Andreopoulos W."/>
            <person name="He G."/>
            <person name="Johnson J."/>
            <person name="Barry K.W."/>
            <person name="Grigoriev I.V."/>
            <person name="Nagy L."/>
            <person name="Hibbett D."/>
            <person name="Henrissat B."/>
            <person name="Matheny P.B."/>
            <person name="Labbe J."/>
            <person name="Martin F."/>
        </authorList>
    </citation>
    <scope>NUCLEOTIDE SEQUENCE</scope>
    <source>
        <strain evidence="1">HHB10654</strain>
    </source>
</reference>
<sequence>MLDGARGPSTIPISDRLDRLRRFTVGWEQLRWTTHIELPHLEGYYLSCGVSDDTLVLSRRGDMDLVPSACVQRFPSDLRAIDERHVTHTVSDSSHLYNLTLNSAQDLLAFRIVTMECVAILSVFICVSELRSSRSSRVHLRSLSTCEAHPLACTDGVVDSAISLARIHDIRGDYLLETGYFEGPFRRPVLRNWKTGLMEAAGPPIYSATPIFLDDRHILTIEPNRRDLGTPACLRVTALVPIELAPPSYLFALPESLQNIVSYVPPSTHTLEAAPVPRSCFVPDPSERLISIVLSDRGSYARFTLDVLTSTFSRYIAAHPAGLVPWDVWGTHGARLSAGVNLGVRWTVCGVCRANVRRRSAADRTAVLTVLDYCPRRVARAPAASVLRGADVGGGLRSLLPCIATEVPFPESFGDGTPAASICENGVLFAKCHPGNGKILEAWAYVI</sequence>
<dbReference type="EMBL" id="MU277212">
    <property type="protein sequence ID" value="KAI0061521.1"/>
    <property type="molecule type" value="Genomic_DNA"/>
</dbReference>
<protein>
    <submittedName>
        <fullName evidence="1">Uncharacterized protein</fullName>
    </submittedName>
</protein>
<reference evidence="1" key="2">
    <citation type="journal article" date="2022" name="New Phytol.">
        <title>Evolutionary transition to the ectomycorrhizal habit in the genomes of a hyperdiverse lineage of mushroom-forming fungi.</title>
        <authorList>
            <person name="Looney B."/>
            <person name="Miyauchi S."/>
            <person name="Morin E."/>
            <person name="Drula E."/>
            <person name="Courty P.E."/>
            <person name="Kohler A."/>
            <person name="Kuo A."/>
            <person name="LaButti K."/>
            <person name="Pangilinan J."/>
            <person name="Lipzen A."/>
            <person name="Riley R."/>
            <person name="Andreopoulos W."/>
            <person name="He G."/>
            <person name="Johnson J."/>
            <person name="Nolan M."/>
            <person name="Tritt A."/>
            <person name="Barry K.W."/>
            <person name="Grigoriev I.V."/>
            <person name="Nagy L.G."/>
            <person name="Hibbett D."/>
            <person name="Henrissat B."/>
            <person name="Matheny P.B."/>
            <person name="Labbe J."/>
            <person name="Martin F.M."/>
        </authorList>
    </citation>
    <scope>NUCLEOTIDE SEQUENCE</scope>
    <source>
        <strain evidence="1">HHB10654</strain>
    </source>
</reference>
<proteinExistence type="predicted"/>
<comment type="caution">
    <text evidence="1">The sequence shown here is derived from an EMBL/GenBank/DDBJ whole genome shotgun (WGS) entry which is preliminary data.</text>
</comment>
<name>A0ACB8T0L1_9AGAM</name>